<reference evidence="1" key="1">
    <citation type="submission" date="2019-08" db="EMBL/GenBank/DDBJ databases">
        <authorList>
            <person name="Kucharzyk K."/>
            <person name="Murdoch R.W."/>
            <person name="Higgins S."/>
            <person name="Loffler F."/>
        </authorList>
    </citation>
    <scope>NUCLEOTIDE SEQUENCE</scope>
</reference>
<name>A0A645J3A5_9ZZZZ</name>
<evidence type="ECO:0000313" key="1">
    <source>
        <dbReference type="EMBL" id="MPN57610.1"/>
    </source>
</evidence>
<gene>
    <name evidence="1" type="ORF">SDC9_205304</name>
</gene>
<dbReference type="AlphaFoldDB" id="A0A645J3A5"/>
<sequence length="50" mass="5728">MESLNAEFIRQGLSQKERLLHLNASAKQMMKSLVDSTGTERLKQLEPLKK</sequence>
<organism evidence="1">
    <name type="scientific">bioreactor metagenome</name>
    <dbReference type="NCBI Taxonomy" id="1076179"/>
    <lineage>
        <taxon>unclassified sequences</taxon>
        <taxon>metagenomes</taxon>
        <taxon>ecological metagenomes</taxon>
    </lineage>
</organism>
<protein>
    <submittedName>
        <fullName evidence="1">Uncharacterized protein</fullName>
    </submittedName>
</protein>
<accession>A0A645J3A5</accession>
<comment type="caution">
    <text evidence="1">The sequence shown here is derived from an EMBL/GenBank/DDBJ whole genome shotgun (WGS) entry which is preliminary data.</text>
</comment>
<proteinExistence type="predicted"/>
<dbReference type="EMBL" id="VSSQ01129333">
    <property type="protein sequence ID" value="MPN57610.1"/>
    <property type="molecule type" value="Genomic_DNA"/>
</dbReference>